<feature type="region of interest" description="Disordered" evidence="1">
    <location>
        <begin position="27"/>
        <end position="136"/>
    </location>
</feature>
<dbReference type="EMBL" id="HBIM01003956">
    <property type="protein sequence ID" value="CAE0405371.1"/>
    <property type="molecule type" value="Transcribed_RNA"/>
</dbReference>
<feature type="compositionally biased region" description="Basic and acidic residues" evidence="1">
    <location>
        <begin position="49"/>
        <end position="60"/>
    </location>
</feature>
<feature type="compositionally biased region" description="Basic and acidic residues" evidence="1">
    <location>
        <begin position="214"/>
        <end position="236"/>
    </location>
</feature>
<feature type="compositionally biased region" description="Low complexity" evidence="1">
    <location>
        <begin position="593"/>
        <end position="605"/>
    </location>
</feature>
<name>A0A7S3P407_9STRA</name>
<feature type="compositionally biased region" description="Basic and acidic residues" evidence="1">
    <location>
        <begin position="496"/>
        <end position="518"/>
    </location>
</feature>
<reference evidence="2" key="1">
    <citation type="submission" date="2021-01" db="EMBL/GenBank/DDBJ databases">
        <authorList>
            <person name="Corre E."/>
            <person name="Pelletier E."/>
            <person name="Niang G."/>
            <person name="Scheremetjew M."/>
            <person name="Finn R."/>
            <person name="Kale V."/>
            <person name="Holt S."/>
            <person name="Cochrane G."/>
            <person name="Meng A."/>
            <person name="Brown T."/>
            <person name="Cohen L."/>
        </authorList>
    </citation>
    <scope>NUCLEOTIDE SEQUENCE</scope>
    <source>
        <strain evidence="2">CCMP127</strain>
    </source>
</reference>
<feature type="compositionally biased region" description="Basic and acidic residues" evidence="1">
    <location>
        <begin position="610"/>
        <end position="626"/>
    </location>
</feature>
<feature type="compositionally biased region" description="Basic and acidic residues" evidence="1">
    <location>
        <begin position="363"/>
        <end position="374"/>
    </location>
</feature>
<feature type="compositionally biased region" description="Polar residues" evidence="1">
    <location>
        <begin position="193"/>
        <end position="204"/>
    </location>
</feature>
<feature type="compositionally biased region" description="Polar residues" evidence="1">
    <location>
        <begin position="647"/>
        <end position="664"/>
    </location>
</feature>
<evidence type="ECO:0000313" key="2">
    <source>
        <dbReference type="EMBL" id="CAE0405371.1"/>
    </source>
</evidence>
<organism evidence="2">
    <name type="scientific">Amphora coffeiformis</name>
    <dbReference type="NCBI Taxonomy" id="265554"/>
    <lineage>
        <taxon>Eukaryota</taxon>
        <taxon>Sar</taxon>
        <taxon>Stramenopiles</taxon>
        <taxon>Ochrophyta</taxon>
        <taxon>Bacillariophyta</taxon>
        <taxon>Bacillariophyceae</taxon>
        <taxon>Bacillariophycidae</taxon>
        <taxon>Thalassiophysales</taxon>
        <taxon>Catenulaceae</taxon>
        <taxon>Amphora</taxon>
    </lineage>
</organism>
<feature type="compositionally biased region" description="Polar residues" evidence="1">
    <location>
        <begin position="80"/>
        <end position="91"/>
    </location>
</feature>
<feature type="compositionally biased region" description="Basic and acidic residues" evidence="1">
    <location>
        <begin position="755"/>
        <end position="767"/>
    </location>
</feature>
<evidence type="ECO:0000256" key="1">
    <source>
        <dbReference type="SAM" id="MobiDB-lite"/>
    </source>
</evidence>
<feature type="compositionally biased region" description="Low complexity" evidence="1">
    <location>
        <begin position="520"/>
        <end position="535"/>
    </location>
</feature>
<feature type="region of interest" description="Disordered" evidence="1">
    <location>
        <begin position="755"/>
        <end position="780"/>
    </location>
</feature>
<feature type="compositionally biased region" description="Basic and acidic residues" evidence="1">
    <location>
        <begin position="258"/>
        <end position="271"/>
    </location>
</feature>
<proteinExistence type="predicted"/>
<protein>
    <submittedName>
        <fullName evidence="2">Uncharacterized protein</fullName>
    </submittedName>
</protein>
<accession>A0A7S3P407</accession>
<feature type="compositionally biased region" description="Basic and acidic residues" evidence="1">
    <location>
        <begin position="112"/>
        <end position="129"/>
    </location>
</feature>
<sequence>MRVKKPGFLKVFERTGEKDNCPLLDLGAGSLHGDEVPTPYVAPPSMMETNKKRNEAEGRPDQSVAQTQQDMKSSRDIDQNLKTLATSNGSNRIGELPTKPRQNNSDAFATQEESRRAYFVGRKKEKDDSSSSSSDEDFFYQAAVTTQNGDDDANTFVQFTLETVKATIESHALGPVQENDEDDSGKEFASREINMQTLQQSSVEKTPPPPPRQLKAEAKSDEVTQTRTSDHTERPRLGTTGKSVSKRNLAKQGSLRALLEKDKPSVDEEVQKLLNLKNRPGLRGRQQSDRSLRRDGALQRQLSSRRGLMKKSVSELSLGMPSGSGQQIHKASAHALSTVTTENSKAPLVKSKPKGGNAQPSRNKTDKPVDKDRSGMLCKMRSIKATAEKVQNFGKRLAGFVPQEDSTTANLSPGDAMLDAMSNPQCILSDHYVNHSSDQTQFSDGLSAPSEPRCEQPKQISGVEATEAIPPSNINEDSKQAEAEFDTAPLTNKTSIESHPEAVKADYRGISERRKSNDTPESPSRSRQRSPLSLEKSPSRKSTRPIESSEISGFLPAVPLSPRRPLSSRVNVSRRPRTSSSKSSQSKEDVVISWSRSPDTSSPSRSSKRQSIETRRKSKDSSAERTRKPRISSSRNSYPKEYDEVNWSRSPKQSTKRNSITGSSDKLFASQRHENSSSRSMEGRNLDNDALVELTDREDDETKKVDKKAAKPTTPCVFVSSFLESAPKVASDTESHLSQADGTENLMVEVEQAELSKDFSKQNEVREASPTGSGQEDQKVLRRDLDDAIARLEDAKRIVLKLEDEVTRLTREMQKCKLEELVITV</sequence>
<feature type="compositionally biased region" description="Basic and acidic residues" evidence="1">
    <location>
        <begin position="671"/>
        <end position="687"/>
    </location>
</feature>
<feature type="compositionally biased region" description="Basic and acidic residues" evidence="1">
    <location>
        <begin position="286"/>
        <end position="297"/>
    </location>
</feature>
<feature type="compositionally biased region" description="Polar residues" evidence="1">
    <location>
        <begin position="323"/>
        <end position="344"/>
    </location>
</feature>
<dbReference type="AlphaFoldDB" id="A0A7S3P407"/>
<gene>
    <name evidence="2" type="ORF">ACOF00016_LOCUS3398</name>
</gene>
<feature type="region of interest" description="Disordered" evidence="1">
    <location>
        <begin position="437"/>
        <end position="708"/>
    </location>
</feature>
<feature type="region of interest" description="Disordered" evidence="1">
    <location>
        <begin position="169"/>
        <end position="374"/>
    </location>
</feature>